<evidence type="ECO:0000313" key="2">
    <source>
        <dbReference type="Proteomes" id="UP000248616"/>
    </source>
</evidence>
<keyword evidence="2" id="KW-1185">Reference proteome</keyword>
<protein>
    <submittedName>
        <fullName evidence="1">Uncharacterized protein</fullName>
    </submittedName>
</protein>
<name>A0A2W7BRD5_9HYPH</name>
<organism evidence="1 2">
    <name type="scientific">Mesorhizobium kowhaii</name>
    <dbReference type="NCBI Taxonomy" id="1300272"/>
    <lineage>
        <taxon>Bacteria</taxon>
        <taxon>Pseudomonadati</taxon>
        <taxon>Pseudomonadota</taxon>
        <taxon>Alphaproteobacteria</taxon>
        <taxon>Hyphomicrobiales</taxon>
        <taxon>Phyllobacteriaceae</taxon>
        <taxon>Mesorhizobium</taxon>
    </lineage>
</organism>
<dbReference type="OrthoDB" id="8094129at2"/>
<accession>A0A2W7BRD5</accession>
<sequence>MPQKTLADTLAASESLYVNCGHPMCCKSTKLDVPALIDRLGADHGSMHWDLVGLFGCYEGIQARSNRDWKPTFE</sequence>
<dbReference type="AlphaFoldDB" id="A0A2W7BRD5"/>
<dbReference type="EMBL" id="MZXV01000085">
    <property type="protein sequence ID" value="PZV33365.1"/>
    <property type="molecule type" value="Genomic_DNA"/>
</dbReference>
<evidence type="ECO:0000313" key="1">
    <source>
        <dbReference type="EMBL" id="PZV33365.1"/>
    </source>
</evidence>
<reference evidence="2" key="1">
    <citation type="submission" date="2017-03" db="EMBL/GenBank/DDBJ databases">
        <authorList>
            <person name="Safronova V.I."/>
            <person name="Sazanova A.L."/>
            <person name="Chirak E.R."/>
        </authorList>
    </citation>
    <scope>NUCLEOTIDE SEQUENCE [LARGE SCALE GENOMIC DNA]</scope>
    <source>
        <strain evidence="2">Ach-343</strain>
    </source>
</reference>
<dbReference type="Proteomes" id="UP000248616">
    <property type="component" value="Unassembled WGS sequence"/>
</dbReference>
<gene>
    <name evidence="1" type="ORF">B5V02_39285</name>
</gene>
<dbReference type="RefSeq" id="WP_111549319.1">
    <property type="nucleotide sequence ID" value="NZ_MZXV01000085.1"/>
</dbReference>
<comment type="caution">
    <text evidence="1">The sequence shown here is derived from an EMBL/GenBank/DDBJ whole genome shotgun (WGS) entry which is preliminary data.</text>
</comment>
<proteinExistence type="predicted"/>